<protein>
    <submittedName>
        <fullName evidence="2">Alpha/beta fold hydrolase</fullName>
    </submittedName>
</protein>
<evidence type="ECO:0000259" key="1">
    <source>
        <dbReference type="Pfam" id="PF12697"/>
    </source>
</evidence>
<dbReference type="Proteomes" id="UP001596150">
    <property type="component" value="Unassembled WGS sequence"/>
</dbReference>
<keyword evidence="2" id="KW-0378">Hydrolase</keyword>
<dbReference type="Pfam" id="PF12697">
    <property type="entry name" value="Abhydrolase_6"/>
    <property type="match status" value="1"/>
</dbReference>
<reference evidence="3" key="1">
    <citation type="journal article" date="2019" name="Int. J. Syst. Evol. Microbiol.">
        <title>The Global Catalogue of Microorganisms (GCM) 10K type strain sequencing project: providing services to taxonomists for standard genome sequencing and annotation.</title>
        <authorList>
            <consortium name="The Broad Institute Genomics Platform"/>
            <consortium name="The Broad Institute Genome Sequencing Center for Infectious Disease"/>
            <person name="Wu L."/>
            <person name="Ma J."/>
        </authorList>
    </citation>
    <scope>NUCLEOTIDE SEQUENCE [LARGE SCALE GENOMIC DNA]</scope>
    <source>
        <strain evidence="3">KACC 12633</strain>
    </source>
</reference>
<dbReference type="InterPro" id="IPR029058">
    <property type="entry name" value="AB_hydrolase_fold"/>
</dbReference>
<keyword evidence="3" id="KW-1185">Reference proteome</keyword>
<dbReference type="RefSeq" id="WP_266341819.1">
    <property type="nucleotide sequence ID" value="NZ_JAPKNH010000001.1"/>
</dbReference>
<sequence>MTIFFLPGAGASASFWKPVSDRLTLDDTDRRFFAWPGLGSEPPDPEVRCIDDLVGMVTEGLKAEPGVVDLVAQSMGGYVAMQAALRVPHKIRRLVLTATSAGVPMGELGASNWREDYRASFPQAAEWIADPTEDLSTRLPGVAAPCLLLLGDADPISPIAVGERLLGLLPDARLHILPGGDHDLALTHAPEVAGLIAAHLR</sequence>
<dbReference type="SUPFAM" id="SSF53474">
    <property type="entry name" value="alpha/beta-Hydrolases"/>
    <property type="match status" value="1"/>
</dbReference>
<dbReference type="Gene3D" id="3.40.50.1820">
    <property type="entry name" value="alpha/beta hydrolase"/>
    <property type="match status" value="2"/>
</dbReference>
<accession>A0ABW0PUX5</accession>
<dbReference type="GO" id="GO:0016787">
    <property type="term" value="F:hydrolase activity"/>
    <property type="evidence" value="ECO:0007669"/>
    <property type="project" value="UniProtKB-KW"/>
</dbReference>
<dbReference type="EMBL" id="JBHSML010000003">
    <property type="protein sequence ID" value="MFC5515966.1"/>
    <property type="molecule type" value="Genomic_DNA"/>
</dbReference>
<organism evidence="2 3">
    <name type="scientific">Kaistia terrae</name>
    <dbReference type="NCBI Taxonomy" id="537017"/>
    <lineage>
        <taxon>Bacteria</taxon>
        <taxon>Pseudomonadati</taxon>
        <taxon>Pseudomonadota</taxon>
        <taxon>Alphaproteobacteria</taxon>
        <taxon>Hyphomicrobiales</taxon>
        <taxon>Kaistiaceae</taxon>
        <taxon>Kaistia</taxon>
    </lineage>
</organism>
<gene>
    <name evidence="2" type="ORF">ACFPP9_09320</name>
</gene>
<dbReference type="PANTHER" id="PTHR43689">
    <property type="entry name" value="HYDROLASE"/>
    <property type="match status" value="1"/>
</dbReference>
<dbReference type="PANTHER" id="PTHR43689:SF8">
    <property type="entry name" value="ALPHA_BETA-HYDROLASES SUPERFAMILY PROTEIN"/>
    <property type="match status" value="1"/>
</dbReference>
<name>A0ABW0PUX5_9HYPH</name>
<proteinExistence type="predicted"/>
<evidence type="ECO:0000313" key="3">
    <source>
        <dbReference type="Proteomes" id="UP001596150"/>
    </source>
</evidence>
<feature type="domain" description="AB hydrolase-1" evidence="1">
    <location>
        <begin position="3"/>
        <end position="128"/>
    </location>
</feature>
<comment type="caution">
    <text evidence="2">The sequence shown here is derived from an EMBL/GenBank/DDBJ whole genome shotgun (WGS) entry which is preliminary data.</text>
</comment>
<evidence type="ECO:0000313" key="2">
    <source>
        <dbReference type="EMBL" id="MFC5515966.1"/>
    </source>
</evidence>
<dbReference type="InterPro" id="IPR000073">
    <property type="entry name" value="AB_hydrolase_1"/>
</dbReference>